<dbReference type="GO" id="GO:0050660">
    <property type="term" value="F:flavin adenine dinucleotide binding"/>
    <property type="evidence" value="ECO:0007669"/>
    <property type="project" value="InterPro"/>
</dbReference>
<evidence type="ECO:0000256" key="1">
    <source>
        <dbReference type="ARBA" id="ARBA00010790"/>
    </source>
</evidence>
<comment type="similarity">
    <text evidence="1">Belongs to the GMC oxidoreductase family.</text>
</comment>
<dbReference type="PANTHER" id="PTHR46056">
    <property type="entry name" value="LONG-CHAIN-ALCOHOL OXIDASE"/>
    <property type="match status" value="1"/>
</dbReference>
<dbReference type="InterPro" id="IPR003953">
    <property type="entry name" value="FAD-dep_OxRdtase_2_FAD-bd"/>
</dbReference>
<feature type="active site" description="Proton acceptor" evidence="5">
    <location>
        <position position="680"/>
    </location>
</feature>
<sequence length="748" mass="81028">MAASHGHTLVATPLPEVPADDFMNQTQWDVLFALLDGALPALATADAATDESEQVLLAQREFKSALELAASWQLDVRTPEALMAYLASRPSQSPDFRDDVVRTLAMSPQKDKLAKALGFMATRVGSLFMTGYWMPIYQQPAHVREAILKSWVNSSFPSMRALGKTMTTLAQKSNAVTTPYLQSLIGYPDVPKDWKAGLAYDYRFIQIPAGDEPHVITVDVVVVGSGCGGGVCAKNLAEAGHNVLVVDKGYYFPPTHLPMTQRAGLRYLFENGGAYMSEDGGGLSVTAGGAWGGGGTVNWSVSLKLQDYVRREWADKGLPMFTSTKFDEAVDSVREFMGVSADAVRHNHGNQVLLNGSQKLGWKAATAPQNTAGNEHYCGQCHLGCGSADKKGPAVSWLPAAAEAGAQFLEGFRTDKVLFDDDDETVAVGISGRWTSRGPQGEVHTPESTKTSREVVIKAKRVIVSAGSLQSPMLLMRSGLDNPNIGQNLHVHPCNFVAAAFKDDVRPWEGGIITSYCSEFENIDEEGHGVKLEPTCMVPYSSLALKPWRGGLESKMNVLKYRHENVYIALTRDRDAGRVFPDPTTGEPRIDYTTSDYDRAHTMEGVQALAKICYVMGASEILPYLPGIDPFVREPENEAGTADAGSSKDPEFTDPKFASWLEQLRAVGNKPPTSVFSSAHQMGTCRMSSTEEDGVVDDKGKVWGKSNLYVADASVFPSASGVNPMLTVMTISDWISRCVADDLASGNK</sequence>
<comment type="caution">
    <text evidence="9">The sequence shown here is derived from an EMBL/GenBank/DDBJ whole genome shotgun (WGS) entry which is preliminary data.</text>
</comment>
<evidence type="ECO:0000256" key="5">
    <source>
        <dbReference type="PIRSR" id="PIRSR028937-1"/>
    </source>
</evidence>
<keyword evidence="4" id="KW-0560">Oxidoreductase</keyword>
<dbReference type="Gene3D" id="3.50.50.60">
    <property type="entry name" value="FAD/NAD(P)-binding domain"/>
    <property type="match status" value="2"/>
</dbReference>
<dbReference type="Pfam" id="PF00732">
    <property type="entry name" value="GMC_oxred_N"/>
    <property type="match status" value="1"/>
</dbReference>
<gene>
    <name evidence="9" type="ORF">B0I35DRAFT_473849</name>
</gene>
<dbReference type="SUPFAM" id="SSF51905">
    <property type="entry name" value="FAD/NAD(P)-binding domain"/>
    <property type="match status" value="1"/>
</dbReference>
<feature type="domain" description="FAD-dependent oxidoreductase 2 FAD-binding" evidence="7">
    <location>
        <begin position="219"/>
        <end position="251"/>
    </location>
</feature>
<dbReference type="AlphaFoldDB" id="A0A8K0T4K2"/>
<evidence type="ECO:0000259" key="6">
    <source>
        <dbReference type="Pfam" id="PF00732"/>
    </source>
</evidence>
<dbReference type="InterPro" id="IPR000172">
    <property type="entry name" value="GMC_OxRdtase_N"/>
</dbReference>
<dbReference type="Pfam" id="PF00890">
    <property type="entry name" value="FAD_binding_2"/>
    <property type="match status" value="1"/>
</dbReference>
<dbReference type="GO" id="GO:0016020">
    <property type="term" value="C:membrane"/>
    <property type="evidence" value="ECO:0007669"/>
    <property type="project" value="UniProtKB-SubCell"/>
</dbReference>
<keyword evidence="10" id="KW-1185">Reference proteome</keyword>
<reference evidence="9" key="1">
    <citation type="journal article" date="2021" name="Nat. Commun.">
        <title>Genetic determinants of endophytism in the Arabidopsis root mycobiome.</title>
        <authorList>
            <person name="Mesny F."/>
            <person name="Miyauchi S."/>
            <person name="Thiergart T."/>
            <person name="Pickel B."/>
            <person name="Atanasova L."/>
            <person name="Karlsson M."/>
            <person name="Huettel B."/>
            <person name="Barry K.W."/>
            <person name="Haridas S."/>
            <person name="Chen C."/>
            <person name="Bauer D."/>
            <person name="Andreopoulos W."/>
            <person name="Pangilinan J."/>
            <person name="LaButti K."/>
            <person name="Riley R."/>
            <person name="Lipzen A."/>
            <person name="Clum A."/>
            <person name="Drula E."/>
            <person name="Henrissat B."/>
            <person name="Kohler A."/>
            <person name="Grigoriev I.V."/>
            <person name="Martin F.M."/>
            <person name="Hacquard S."/>
        </authorList>
    </citation>
    <scope>NUCLEOTIDE SEQUENCE</scope>
    <source>
        <strain evidence="9">MPI-CAGE-CH-0235</strain>
    </source>
</reference>
<dbReference type="InterPro" id="IPR007867">
    <property type="entry name" value="GMC_OxRtase_C"/>
</dbReference>
<organism evidence="9 10">
    <name type="scientific">Stachybotrys elegans</name>
    <dbReference type="NCBI Taxonomy" id="80388"/>
    <lineage>
        <taxon>Eukaryota</taxon>
        <taxon>Fungi</taxon>
        <taxon>Dikarya</taxon>
        <taxon>Ascomycota</taxon>
        <taxon>Pezizomycotina</taxon>
        <taxon>Sordariomycetes</taxon>
        <taxon>Hypocreomycetidae</taxon>
        <taxon>Hypocreales</taxon>
        <taxon>Stachybotryaceae</taxon>
        <taxon>Stachybotrys</taxon>
    </lineage>
</organism>
<evidence type="ECO:0000256" key="2">
    <source>
        <dbReference type="ARBA" id="ARBA00022630"/>
    </source>
</evidence>
<feature type="domain" description="Glucose-methanol-choline oxidoreductase N-terminal" evidence="6">
    <location>
        <begin position="266"/>
        <end position="494"/>
    </location>
</feature>
<protein>
    <recommendedName>
        <fullName evidence="11">Long-chain-alcohol oxidase</fullName>
    </recommendedName>
</protein>
<evidence type="ECO:0008006" key="11">
    <source>
        <dbReference type="Google" id="ProtNLM"/>
    </source>
</evidence>
<evidence type="ECO:0000256" key="3">
    <source>
        <dbReference type="ARBA" id="ARBA00022827"/>
    </source>
</evidence>
<keyword evidence="2" id="KW-0285">Flavoprotein</keyword>
<dbReference type="Proteomes" id="UP000813444">
    <property type="component" value="Unassembled WGS sequence"/>
</dbReference>
<evidence type="ECO:0000259" key="7">
    <source>
        <dbReference type="Pfam" id="PF00890"/>
    </source>
</evidence>
<proteinExistence type="inferred from homology"/>
<evidence type="ECO:0000313" key="10">
    <source>
        <dbReference type="Proteomes" id="UP000813444"/>
    </source>
</evidence>
<dbReference type="Pfam" id="PF05199">
    <property type="entry name" value="GMC_oxred_C"/>
    <property type="match status" value="1"/>
</dbReference>
<keyword evidence="3" id="KW-0274">FAD</keyword>
<feature type="domain" description="Glucose-methanol-choline oxidoreductase C-terminal" evidence="8">
    <location>
        <begin position="585"/>
        <end position="731"/>
    </location>
</feature>
<dbReference type="PANTHER" id="PTHR46056:SF12">
    <property type="entry name" value="LONG-CHAIN-ALCOHOL OXIDASE"/>
    <property type="match status" value="1"/>
</dbReference>
<evidence type="ECO:0000313" key="9">
    <source>
        <dbReference type="EMBL" id="KAH7329231.1"/>
    </source>
</evidence>
<accession>A0A8K0T4K2</accession>
<dbReference type="InterPro" id="IPR036188">
    <property type="entry name" value="FAD/NAD-bd_sf"/>
</dbReference>
<name>A0A8K0T4K2_9HYPO</name>
<dbReference type="GO" id="GO:0046577">
    <property type="term" value="F:long-chain-alcohol oxidase activity"/>
    <property type="evidence" value="ECO:0007669"/>
    <property type="project" value="UniProtKB-EC"/>
</dbReference>
<dbReference type="EMBL" id="JAGPNK010000001">
    <property type="protein sequence ID" value="KAH7329231.1"/>
    <property type="molecule type" value="Genomic_DNA"/>
</dbReference>
<evidence type="ECO:0000256" key="4">
    <source>
        <dbReference type="ARBA" id="ARBA00023002"/>
    </source>
</evidence>
<dbReference type="OrthoDB" id="269227at2759"/>
<evidence type="ECO:0000259" key="8">
    <source>
        <dbReference type="Pfam" id="PF05199"/>
    </source>
</evidence>